<evidence type="ECO:0000256" key="7">
    <source>
        <dbReference type="SAM" id="MobiDB-lite"/>
    </source>
</evidence>
<feature type="transmembrane region" description="Helical" evidence="8">
    <location>
        <begin position="525"/>
        <end position="550"/>
    </location>
</feature>
<evidence type="ECO:0000256" key="8">
    <source>
        <dbReference type="SAM" id="Phobius"/>
    </source>
</evidence>
<feature type="compositionally biased region" description="Basic and acidic residues" evidence="7">
    <location>
        <begin position="573"/>
        <end position="589"/>
    </location>
</feature>
<feature type="transmembrane region" description="Helical" evidence="8">
    <location>
        <begin position="468"/>
        <end position="489"/>
    </location>
</feature>
<feature type="compositionally biased region" description="Low complexity" evidence="7">
    <location>
        <begin position="872"/>
        <end position="881"/>
    </location>
</feature>
<gene>
    <name evidence="10" type="ORF">Cvel_6418</name>
</gene>
<dbReference type="InterPro" id="IPR001594">
    <property type="entry name" value="Palmitoyltrfase_DHHC"/>
</dbReference>
<dbReference type="Pfam" id="PF01529">
    <property type="entry name" value="DHHC"/>
    <property type="match status" value="1"/>
</dbReference>
<evidence type="ECO:0000256" key="5">
    <source>
        <dbReference type="ARBA" id="ARBA00023136"/>
    </source>
</evidence>
<dbReference type="AlphaFoldDB" id="A0A0G4HDA1"/>
<evidence type="ECO:0000256" key="4">
    <source>
        <dbReference type="ARBA" id="ARBA00022989"/>
    </source>
</evidence>
<evidence type="ECO:0000256" key="2">
    <source>
        <dbReference type="ARBA" id="ARBA00022679"/>
    </source>
</evidence>
<dbReference type="EMBL" id="CDMZ01002364">
    <property type="protein sequence ID" value="CEM42035.1"/>
    <property type="molecule type" value="Genomic_DNA"/>
</dbReference>
<feature type="transmembrane region" description="Helical" evidence="8">
    <location>
        <begin position="42"/>
        <end position="60"/>
    </location>
</feature>
<dbReference type="PROSITE" id="PS50216">
    <property type="entry name" value="DHHC"/>
    <property type="match status" value="1"/>
</dbReference>
<feature type="transmembrane region" description="Helical" evidence="8">
    <location>
        <begin position="496"/>
        <end position="519"/>
    </location>
</feature>
<feature type="transmembrane region" description="Helical" evidence="8">
    <location>
        <begin position="72"/>
        <end position="94"/>
    </location>
</feature>
<dbReference type="PANTHER" id="PTHR22883:SF443">
    <property type="entry name" value="S-ACYLTRANSFERASE"/>
    <property type="match status" value="1"/>
</dbReference>
<evidence type="ECO:0000259" key="9">
    <source>
        <dbReference type="Pfam" id="PF01529"/>
    </source>
</evidence>
<feature type="compositionally biased region" description="Low complexity" evidence="7">
    <location>
        <begin position="688"/>
        <end position="705"/>
    </location>
</feature>
<dbReference type="GO" id="GO:0016020">
    <property type="term" value="C:membrane"/>
    <property type="evidence" value="ECO:0007669"/>
    <property type="project" value="UniProtKB-SubCell"/>
</dbReference>
<feature type="domain" description="Palmitoyltransferase DHHC" evidence="9">
    <location>
        <begin position="382"/>
        <end position="555"/>
    </location>
</feature>
<dbReference type="InterPro" id="IPR039859">
    <property type="entry name" value="PFA4/ZDH16/20/ERF2-like"/>
</dbReference>
<dbReference type="GO" id="GO:0005794">
    <property type="term" value="C:Golgi apparatus"/>
    <property type="evidence" value="ECO:0007669"/>
    <property type="project" value="TreeGrafter"/>
</dbReference>
<evidence type="ECO:0000256" key="3">
    <source>
        <dbReference type="ARBA" id="ARBA00022692"/>
    </source>
</evidence>
<feature type="region of interest" description="Disordered" evidence="7">
    <location>
        <begin position="688"/>
        <end position="707"/>
    </location>
</feature>
<keyword evidence="4 8" id="KW-1133">Transmembrane helix</keyword>
<keyword evidence="2" id="KW-0808">Transferase</keyword>
<feature type="compositionally biased region" description="Low complexity" evidence="7">
    <location>
        <begin position="841"/>
        <end position="864"/>
    </location>
</feature>
<feature type="compositionally biased region" description="Basic and acidic residues" evidence="7">
    <location>
        <begin position="605"/>
        <end position="619"/>
    </location>
</feature>
<evidence type="ECO:0000256" key="6">
    <source>
        <dbReference type="ARBA" id="ARBA00023315"/>
    </source>
</evidence>
<feature type="region of interest" description="Disordered" evidence="7">
    <location>
        <begin position="786"/>
        <end position="896"/>
    </location>
</feature>
<evidence type="ECO:0000313" key="10">
    <source>
        <dbReference type="EMBL" id="CEM42035.1"/>
    </source>
</evidence>
<evidence type="ECO:0000256" key="1">
    <source>
        <dbReference type="ARBA" id="ARBA00004141"/>
    </source>
</evidence>
<feature type="transmembrane region" description="Helical" evidence="8">
    <location>
        <begin position="428"/>
        <end position="448"/>
    </location>
</feature>
<dbReference type="VEuPathDB" id="CryptoDB:Cvel_6418"/>
<dbReference type="GO" id="GO:0006612">
    <property type="term" value="P:protein targeting to membrane"/>
    <property type="evidence" value="ECO:0007669"/>
    <property type="project" value="TreeGrafter"/>
</dbReference>
<dbReference type="GO" id="GO:0019706">
    <property type="term" value="F:protein-cysteine S-palmitoyltransferase activity"/>
    <property type="evidence" value="ECO:0007669"/>
    <property type="project" value="TreeGrafter"/>
</dbReference>
<feature type="compositionally biased region" description="Basic and acidic residues" evidence="7">
    <location>
        <begin position="753"/>
        <end position="767"/>
    </location>
</feature>
<keyword evidence="6" id="KW-0012">Acyltransferase</keyword>
<feature type="compositionally biased region" description="Basic and acidic residues" evidence="7">
    <location>
        <begin position="787"/>
        <end position="803"/>
    </location>
</feature>
<feature type="compositionally biased region" description="Polar residues" evidence="7">
    <location>
        <begin position="279"/>
        <end position="289"/>
    </location>
</feature>
<feature type="compositionally biased region" description="Polar residues" evidence="7">
    <location>
        <begin position="162"/>
        <end position="184"/>
    </location>
</feature>
<organism evidence="10">
    <name type="scientific">Chromera velia CCMP2878</name>
    <dbReference type="NCBI Taxonomy" id="1169474"/>
    <lineage>
        <taxon>Eukaryota</taxon>
        <taxon>Sar</taxon>
        <taxon>Alveolata</taxon>
        <taxon>Colpodellida</taxon>
        <taxon>Chromeraceae</taxon>
        <taxon>Chromera</taxon>
    </lineage>
</organism>
<keyword evidence="5 8" id="KW-0472">Membrane</keyword>
<name>A0A0G4HDA1_9ALVE</name>
<feature type="region of interest" description="Disordered" evidence="7">
    <location>
        <begin position="162"/>
        <end position="301"/>
    </location>
</feature>
<reference evidence="10" key="1">
    <citation type="submission" date="2014-11" db="EMBL/GenBank/DDBJ databases">
        <authorList>
            <person name="Otto D Thomas"/>
            <person name="Naeem Raeece"/>
        </authorList>
    </citation>
    <scope>NUCLEOTIDE SEQUENCE</scope>
</reference>
<dbReference type="GO" id="GO:0005783">
    <property type="term" value="C:endoplasmic reticulum"/>
    <property type="evidence" value="ECO:0007669"/>
    <property type="project" value="TreeGrafter"/>
</dbReference>
<accession>A0A0G4HDA1</accession>
<feature type="compositionally biased region" description="Basic and acidic residues" evidence="7">
    <location>
        <begin position="820"/>
        <end position="837"/>
    </location>
</feature>
<comment type="subcellular location">
    <subcellularLocation>
        <location evidence="1">Membrane</location>
        <topology evidence="1">Multi-pass membrane protein</topology>
    </subcellularLocation>
</comment>
<sequence>MSVRWPGNSSLVFDASNRGGKKPLCCCSPQPIVTGPRSDRTAYLIASFCIVLVLALHFGYCQREIFSRLGQIEVALGLAVVTGMLALSTLISFLRTSFGDPGILPRASVIESGGAKLEEVDALFEQVLAAAYGHVAVPSARPGDSTVALPLRLASTWTHQSSAGVLTSASRPGRQGTASGTNLCSEKEEKETALSRISKSPPPLVGSPGTVASTLPSPAVPFGGPGGGQGSGKNAPGGEVGEKEKGKAEDATEQFEGRSPPPFPLPPRHLSDAGPSPSPLQLATASAQTVDAPAQPLSHPQAPLPLQSAVVPSAGVSGEGGDRWDWTRMRGSRSIPSASELGGVPSWGGDVEWGPGAGSLAAALGLSRFWYLDFRAVVRLKMKFCPSCHICRPPRSSHCSECDNCVLDFDHHCGFVGNCIGRRNHGSFLSFLSAGALALILVFTQNAIIIWREMLGASAAVKDDGFRVMLWAVVTACGLSVSFLGISLVSGAGRSCVGLSVFLSVASFTAFFVALQTLGLWVDPFLVVAVLLSAALSLWLAIFACDQALLVSNGLNMKQKAVQRRTQQAQREASLREATNRQREEETRSVRQQMQARHHPAAFSIKDKEKEREKEEKVVESGTASPRAPGTSQTTAADPLPSTRKPSEEDDGSRLEGTAGVGVIRVAVTPTAVTPISREGRLSAFAFRPRSRSPFPGPPAASASSLQIHRHSGVEREGVIEDSTRSFRIAALDTTDVDVTSAGTVSNLQGGDVRSERGGDSDKRADFDSDPPLAALLEMNAQCTVDAEERHSGVGKDGQWLERESEEEEEERESFLTALLREREEAQQGMHQREGSKGTHQSSRSPQSSTLSPQLRQSRSPSSSPANRGRVSASTSGSPGPEGTGQRHPATTGWAPPRGPTSQCCFMCKKGCLGVLRGIRGFFSGMFVLLRFVCKRREASLISWDRVSVRDRPPSGSSRNVLVVS</sequence>
<feature type="compositionally biased region" description="Basic and acidic residues" evidence="7">
    <location>
        <begin position="240"/>
        <end position="250"/>
    </location>
</feature>
<keyword evidence="3 8" id="KW-0812">Transmembrane</keyword>
<proteinExistence type="predicted"/>
<protein>
    <recommendedName>
        <fullName evidence="9">Palmitoyltransferase DHHC domain-containing protein</fullName>
    </recommendedName>
</protein>
<dbReference type="PANTHER" id="PTHR22883">
    <property type="entry name" value="ZINC FINGER DHHC DOMAIN CONTAINING PROTEIN"/>
    <property type="match status" value="1"/>
</dbReference>
<feature type="region of interest" description="Disordered" evidence="7">
    <location>
        <begin position="742"/>
        <end position="770"/>
    </location>
</feature>
<feature type="region of interest" description="Disordered" evidence="7">
    <location>
        <begin position="562"/>
        <end position="658"/>
    </location>
</feature>